<dbReference type="VEuPathDB" id="ToxoDB:TGDOM2_286040"/>
<comment type="caution">
    <text evidence="1">The sequence shown here is derived from an EMBL/GenBank/DDBJ whole genome shotgun (WGS) entry which is preliminary data.</text>
</comment>
<reference evidence="1 2" key="1">
    <citation type="submission" date="2014-02" db="EMBL/GenBank/DDBJ databases">
        <authorList>
            <person name="Sibley D."/>
            <person name="Venepally P."/>
            <person name="Karamycheva S."/>
            <person name="Hadjithomas M."/>
            <person name="Khan A."/>
            <person name="Brunk B."/>
            <person name="Roos D."/>
            <person name="Caler E."/>
            <person name="Lorenzi H."/>
        </authorList>
    </citation>
    <scope>NUCLEOTIDE SEQUENCE [LARGE SCALE GENOMIC DNA]</scope>
    <source>
        <strain evidence="1 2">GAB2-2007-GAL-DOM2</strain>
    </source>
</reference>
<protein>
    <submittedName>
        <fullName evidence="1">Uncharacterized protein</fullName>
    </submittedName>
</protein>
<evidence type="ECO:0000313" key="2">
    <source>
        <dbReference type="Proteomes" id="UP000028837"/>
    </source>
</evidence>
<dbReference type="AlphaFoldDB" id="A0A086K6L3"/>
<evidence type="ECO:0000313" key="1">
    <source>
        <dbReference type="EMBL" id="KFG40031.1"/>
    </source>
</evidence>
<accession>A0A086K6L3</accession>
<proteinExistence type="predicted"/>
<dbReference type="Proteomes" id="UP000028837">
    <property type="component" value="Unassembled WGS sequence"/>
</dbReference>
<name>A0A086K6L3_TOXGO</name>
<dbReference type="OrthoDB" id="328842at2759"/>
<organism evidence="1 2">
    <name type="scientific">Toxoplasma gondii GAB2-2007-GAL-DOM2</name>
    <dbReference type="NCBI Taxonomy" id="1130820"/>
    <lineage>
        <taxon>Eukaryota</taxon>
        <taxon>Sar</taxon>
        <taxon>Alveolata</taxon>
        <taxon>Apicomplexa</taxon>
        <taxon>Conoidasida</taxon>
        <taxon>Coccidia</taxon>
        <taxon>Eucoccidiorida</taxon>
        <taxon>Eimeriorina</taxon>
        <taxon>Sarcocystidae</taxon>
        <taxon>Toxoplasma</taxon>
    </lineage>
</organism>
<gene>
    <name evidence="1" type="ORF">TGDOM2_286040</name>
</gene>
<dbReference type="EMBL" id="AHZU02000799">
    <property type="protein sequence ID" value="KFG40031.1"/>
    <property type="molecule type" value="Genomic_DNA"/>
</dbReference>
<sequence>MESVKRASVDRLGNASLCRPPGFFRCISMWLVALALGEQLVFSRFDSVGAVDCPQLQESVKLLAANKVLESLRREPISLSAFNYTTLEFAQSTTNLILAKEMDNALREHSKSFLGSDDQCTAFLRRLLTANCFKTRPDDTYSWQQVVDRVPMLLSYHEREWLFEATAEEIDLEFRRNKIDLKTFESTKTAEEAVQLLFDKLTPVVEELMKKWPEEAIREISLKQCLAGVKPLLVGRMVFQHTGTKTVSEIFGPYLEPNWMDVPLAKPQNTLTSGSGIYGRLYQMQDEITAALSKKKIDFKSFLKYPSPQEAFQRLRGRIRRHVVQLREKWTPYERAAATEDGCVDVILATLDPAKVFTNTSDKTAHEIFGGYGEKKWEEVIPTPSGAVAVYNQVTQVCLSVSGAFCLALLFV</sequence>